<evidence type="ECO:0000313" key="3">
    <source>
        <dbReference type="Proteomes" id="UP000383932"/>
    </source>
</evidence>
<gene>
    <name evidence="2" type="ORF">CTheo_8736</name>
</gene>
<name>A0A5N5Q7U0_9AGAM</name>
<evidence type="ECO:0000256" key="1">
    <source>
        <dbReference type="SAM" id="MobiDB-lite"/>
    </source>
</evidence>
<organism evidence="2 3">
    <name type="scientific">Ceratobasidium theobromae</name>
    <dbReference type="NCBI Taxonomy" id="1582974"/>
    <lineage>
        <taxon>Eukaryota</taxon>
        <taxon>Fungi</taxon>
        <taxon>Dikarya</taxon>
        <taxon>Basidiomycota</taxon>
        <taxon>Agaricomycotina</taxon>
        <taxon>Agaricomycetes</taxon>
        <taxon>Cantharellales</taxon>
        <taxon>Ceratobasidiaceae</taxon>
        <taxon>Ceratobasidium</taxon>
    </lineage>
</organism>
<sequence>MPPKKSFEAFLLYQNLNPGAKLDNYLTPKDYMRMVAHAIDGRYGDDKACLRTVCQYWKNTTTALDHEGRKVDKDIINSTTNVVHQQSTPGGDEPGVSKTSRKYTSIPKDQIDLCDGIMLNVFTSARVGEYIESTAQKGSGRGLHYRDLVVSVFYNKQGEPKFFMEVKKDRKGMTSTPWRNPEHSLHEGSGNHLLMCNPLLTRLAILMAKGTFQDYDMIDTLMDIVPPEEGIVKIHWHV</sequence>
<proteinExistence type="predicted"/>
<dbReference type="EMBL" id="SSOP01000753">
    <property type="protein sequence ID" value="KAB5587822.1"/>
    <property type="molecule type" value="Genomic_DNA"/>
</dbReference>
<reference evidence="2 3" key="1">
    <citation type="journal article" date="2019" name="Fungal Biol. Biotechnol.">
        <title>Draft genome sequence of fastidious pathogen Ceratobasidium theobromae, which causes vascular-streak dieback in Theobroma cacao.</title>
        <authorList>
            <person name="Ali S.S."/>
            <person name="Asman A."/>
            <person name="Shao J."/>
            <person name="Firmansyah A.P."/>
            <person name="Susilo A.W."/>
            <person name="Rosmana A."/>
            <person name="McMahon P."/>
            <person name="Junaid M."/>
            <person name="Guest D."/>
            <person name="Kheng T.Y."/>
            <person name="Meinhardt L.W."/>
            <person name="Bailey B.A."/>
        </authorList>
    </citation>
    <scope>NUCLEOTIDE SEQUENCE [LARGE SCALE GENOMIC DNA]</scope>
    <source>
        <strain evidence="2 3">CT2</strain>
    </source>
</reference>
<dbReference type="PANTHER" id="PTHR37535">
    <property type="entry name" value="FLUG DOMAIN PROTEIN"/>
    <property type="match status" value="1"/>
</dbReference>
<protein>
    <submittedName>
        <fullName evidence="2">Uncharacterized protein</fullName>
    </submittedName>
</protein>
<evidence type="ECO:0000313" key="2">
    <source>
        <dbReference type="EMBL" id="KAB5587822.1"/>
    </source>
</evidence>
<accession>A0A5N5Q7U0</accession>
<comment type="caution">
    <text evidence="2">The sequence shown here is derived from an EMBL/GenBank/DDBJ whole genome shotgun (WGS) entry which is preliminary data.</text>
</comment>
<dbReference type="AlphaFoldDB" id="A0A5N5Q7U0"/>
<dbReference type="Proteomes" id="UP000383932">
    <property type="component" value="Unassembled WGS sequence"/>
</dbReference>
<keyword evidence="3" id="KW-1185">Reference proteome</keyword>
<feature type="region of interest" description="Disordered" evidence="1">
    <location>
        <begin position="82"/>
        <end position="101"/>
    </location>
</feature>
<dbReference type="OrthoDB" id="4357582at2759"/>
<dbReference type="PANTHER" id="PTHR37535:SF3">
    <property type="entry name" value="FLUG DOMAIN-CONTAINING PROTEIN"/>
    <property type="match status" value="1"/>
</dbReference>